<evidence type="ECO:0000256" key="1">
    <source>
        <dbReference type="SAM" id="MobiDB-lite"/>
    </source>
</evidence>
<dbReference type="OrthoDB" id="1193494at2759"/>
<feature type="compositionally biased region" description="Acidic residues" evidence="1">
    <location>
        <begin position="133"/>
        <end position="154"/>
    </location>
</feature>
<keyword evidence="4" id="KW-1185">Reference proteome</keyword>
<keyword evidence="2" id="KW-1133">Transmembrane helix</keyword>
<dbReference type="EMBL" id="JAAARO010000008">
    <property type="protein sequence ID" value="KAF5744321.1"/>
    <property type="molecule type" value="Genomic_DNA"/>
</dbReference>
<evidence type="ECO:0000313" key="3">
    <source>
        <dbReference type="EMBL" id="KAF5744321.1"/>
    </source>
</evidence>
<evidence type="ECO:0000313" key="4">
    <source>
        <dbReference type="Proteomes" id="UP000593562"/>
    </source>
</evidence>
<feature type="transmembrane region" description="Helical" evidence="2">
    <location>
        <begin position="9"/>
        <end position="32"/>
    </location>
</feature>
<proteinExistence type="predicted"/>
<keyword evidence="2" id="KW-0812">Transmembrane</keyword>
<accession>A0A7J7DDD2</accession>
<dbReference type="Proteomes" id="UP000593562">
    <property type="component" value="Unassembled WGS sequence"/>
</dbReference>
<feature type="region of interest" description="Disordered" evidence="1">
    <location>
        <begin position="94"/>
        <end position="154"/>
    </location>
</feature>
<reference evidence="3 4" key="1">
    <citation type="journal article" date="2020" name="Nat. Commun.">
        <title>Genome of Tripterygium wilfordii and identification of cytochrome P450 involved in triptolide biosynthesis.</title>
        <authorList>
            <person name="Tu L."/>
            <person name="Su P."/>
            <person name="Zhang Z."/>
            <person name="Gao L."/>
            <person name="Wang J."/>
            <person name="Hu T."/>
            <person name="Zhou J."/>
            <person name="Zhang Y."/>
            <person name="Zhao Y."/>
            <person name="Liu Y."/>
            <person name="Song Y."/>
            <person name="Tong Y."/>
            <person name="Lu Y."/>
            <person name="Yang J."/>
            <person name="Xu C."/>
            <person name="Jia M."/>
            <person name="Peters R.J."/>
            <person name="Huang L."/>
            <person name="Gao W."/>
        </authorList>
    </citation>
    <scope>NUCLEOTIDE SEQUENCE [LARGE SCALE GENOMIC DNA]</scope>
    <source>
        <strain evidence="4">cv. XIE 37</strain>
        <tissue evidence="3">Leaf</tissue>
    </source>
</reference>
<feature type="transmembrane region" description="Helical" evidence="2">
    <location>
        <begin position="52"/>
        <end position="69"/>
    </location>
</feature>
<gene>
    <name evidence="3" type="ORF">HS088_TW08G00922</name>
</gene>
<protein>
    <submittedName>
        <fullName evidence="3">Uncharacterized protein</fullName>
    </submittedName>
</protein>
<dbReference type="AlphaFoldDB" id="A0A7J7DDD2"/>
<organism evidence="3 4">
    <name type="scientific">Tripterygium wilfordii</name>
    <name type="common">Thunder God vine</name>
    <dbReference type="NCBI Taxonomy" id="458696"/>
    <lineage>
        <taxon>Eukaryota</taxon>
        <taxon>Viridiplantae</taxon>
        <taxon>Streptophyta</taxon>
        <taxon>Embryophyta</taxon>
        <taxon>Tracheophyta</taxon>
        <taxon>Spermatophyta</taxon>
        <taxon>Magnoliopsida</taxon>
        <taxon>eudicotyledons</taxon>
        <taxon>Gunneridae</taxon>
        <taxon>Pentapetalae</taxon>
        <taxon>rosids</taxon>
        <taxon>fabids</taxon>
        <taxon>Celastrales</taxon>
        <taxon>Celastraceae</taxon>
        <taxon>Tripterygium</taxon>
    </lineage>
</organism>
<evidence type="ECO:0000256" key="2">
    <source>
        <dbReference type="SAM" id="Phobius"/>
    </source>
</evidence>
<dbReference type="PANTHER" id="PTHR36595">
    <property type="entry name" value="TRANSMEMBRANE PROTEIN"/>
    <property type="match status" value="1"/>
</dbReference>
<feature type="compositionally biased region" description="Basic and acidic residues" evidence="1">
    <location>
        <begin position="95"/>
        <end position="117"/>
    </location>
</feature>
<keyword evidence="2" id="KW-0472">Membrane</keyword>
<comment type="caution">
    <text evidence="3">The sequence shown here is derived from an EMBL/GenBank/DDBJ whole genome shotgun (WGS) entry which is preliminary data.</text>
</comment>
<dbReference type="PANTHER" id="PTHR36595:SF2">
    <property type="entry name" value="SERINE_THREONINE-PROTEIN KINASE FHKB-RELATED"/>
    <property type="match status" value="1"/>
</dbReference>
<dbReference type="InParanoid" id="A0A7J7DDD2"/>
<sequence>MKKARVSTLAYLLSFQPTCLMLLLFLMFSFSVSNHDNLLISTYDAFIEAKSSNLAMFFFLNVVMILILLGSAKPPAEEFDGLFSFLSSAYGFSGSKEKENDHDKELSFETDGDHYSCSDEGEAGDDENHGCDEDSDDDNGAEEEDGADDDCSDSDLERRIEEFIAKVNNTWREEILRERSLLRFDSTY</sequence>
<name>A0A7J7DDD2_TRIWF</name>